<proteinExistence type="predicted"/>
<reference evidence="2 3" key="1">
    <citation type="submission" date="2020-06" db="EMBL/GenBank/DDBJ databases">
        <authorList>
            <person name="Hwang Y.J."/>
        </authorList>
    </citation>
    <scope>NUCLEOTIDE SEQUENCE [LARGE SCALE GENOMIC DNA]</scope>
    <source>
        <strain evidence="2 3">KUDC8001</strain>
    </source>
</reference>
<organism evidence="2 3">
    <name type="scientific">Adhaeribacter radiodurans</name>
    <dbReference type="NCBI Taxonomy" id="2745197"/>
    <lineage>
        <taxon>Bacteria</taxon>
        <taxon>Pseudomonadati</taxon>
        <taxon>Bacteroidota</taxon>
        <taxon>Cytophagia</taxon>
        <taxon>Cytophagales</taxon>
        <taxon>Hymenobacteraceae</taxon>
        <taxon>Adhaeribacter</taxon>
    </lineage>
</organism>
<sequence length="77" mass="9205">MKEIVDNGRKRKHNLDLVVNAILRLTSTGMQWRNLESTYPPLELVYYYFRKWQADGTWSKVLPGLVVKERKRQGRQK</sequence>
<keyword evidence="3" id="KW-1185">Reference proteome</keyword>
<evidence type="ECO:0000313" key="2">
    <source>
        <dbReference type="EMBL" id="QMU31497.1"/>
    </source>
</evidence>
<reference evidence="2 3" key="2">
    <citation type="submission" date="2020-08" db="EMBL/GenBank/DDBJ databases">
        <title>Adhaeribacter dokdonensis sp. nov., isolated from the rhizosphere of Elymus tsukushiensis, a plant native to the Dokdo Islands, Republic of Korea.</title>
        <authorList>
            <person name="Ghim S.Y."/>
        </authorList>
    </citation>
    <scope>NUCLEOTIDE SEQUENCE [LARGE SCALE GENOMIC DNA]</scope>
    <source>
        <strain evidence="2 3">KUDC8001</strain>
    </source>
</reference>
<evidence type="ECO:0000313" key="3">
    <source>
        <dbReference type="Proteomes" id="UP000514509"/>
    </source>
</evidence>
<dbReference type="Pfam" id="PF13340">
    <property type="entry name" value="DUF4096"/>
    <property type="match status" value="1"/>
</dbReference>
<dbReference type="InterPro" id="IPR025161">
    <property type="entry name" value="IS402-like_dom"/>
</dbReference>
<protein>
    <submittedName>
        <fullName evidence="2">Transposase</fullName>
    </submittedName>
</protein>
<dbReference type="PANTHER" id="PTHR30007">
    <property type="entry name" value="PHP DOMAIN PROTEIN"/>
    <property type="match status" value="1"/>
</dbReference>
<dbReference type="EMBL" id="CP055153">
    <property type="protein sequence ID" value="QMU31497.1"/>
    <property type="molecule type" value="Genomic_DNA"/>
</dbReference>
<evidence type="ECO:0000259" key="1">
    <source>
        <dbReference type="Pfam" id="PF13340"/>
    </source>
</evidence>
<dbReference type="KEGG" id="add:HUW48_09055"/>
<dbReference type="AlphaFoldDB" id="A0A7L7LFP7"/>
<dbReference type="PANTHER" id="PTHR30007:SF0">
    <property type="entry name" value="TRANSPOSASE"/>
    <property type="match status" value="1"/>
</dbReference>
<gene>
    <name evidence="2" type="ORF">HUW48_09055</name>
</gene>
<dbReference type="Proteomes" id="UP000514509">
    <property type="component" value="Chromosome"/>
</dbReference>
<accession>A0A7L7LFP7</accession>
<name>A0A7L7LFP7_9BACT</name>
<feature type="domain" description="Insertion element IS402-like" evidence="1">
    <location>
        <begin position="6"/>
        <end position="61"/>
    </location>
</feature>